<evidence type="ECO:0000313" key="3">
    <source>
        <dbReference type="Proteomes" id="UP000037020"/>
    </source>
</evidence>
<organism evidence="2 3">
    <name type="scientific">Streptomyces varsoviensis</name>
    <dbReference type="NCBI Taxonomy" id="67373"/>
    <lineage>
        <taxon>Bacteria</taxon>
        <taxon>Bacillati</taxon>
        <taxon>Actinomycetota</taxon>
        <taxon>Actinomycetes</taxon>
        <taxon>Kitasatosporales</taxon>
        <taxon>Streptomycetaceae</taxon>
        <taxon>Streptomyces</taxon>
    </lineage>
</organism>
<proteinExistence type="predicted"/>
<name>A0ABR5J6Z7_9ACTN</name>
<feature type="region of interest" description="Disordered" evidence="1">
    <location>
        <begin position="1"/>
        <end position="57"/>
    </location>
</feature>
<reference evidence="2 3" key="1">
    <citation type="submission" date="2015-07" db="EMBL/GenBank/DDBJ databases">
        <authorList>
            <person name="Ju K.-S."/>
            <person name="Doroghazi J.R."/>
            <person name="Metcalf W.W."/>
        </authorList>
    </citation>
    <scope>NUCLEOTIDE SEQUENCE [LARGE SCALE GENOMIC DNA]</scope>
    <source>
        <strain evidence="2 3">NRRL B-3589</strain>
    </source>
</reference>
<gene>
    <name evidence="2" type="ORF">ADK38_15645</name>
</gene>
<keyword evidence="3" id="KW-1185">Reference proteome</keyword>
<evidence type="ECO:0000256" key="1">
    <source>
        <dbReference type="SAM" id="MobiDB-lite"/>
    </source>
</evidence>
<feature type="compositionally biased region" description="Basic and acidic residues" evidence="1">
    <location>
        <begin position="122"/>
        <end position="135"/>
    </location>
</feature>
<feature type="region of interest" description="Disordered" evidence="1">
    <location>
        <begin position="112"/>
        <end position="143"/>
    </location>
</feature>
<protein>
    <submittedName>
        <fullName evidence="2">Uncharacterized protein</fullName>
    </submittedName>
</protein>
<sequence>MSFDDEWAQLKANAQAEQATGTRLNGTGGGSGGKGKLHVTPSLLRGRANKAENEASKEFKDAHKDVLAKTAEIPGSMKGFSSAGAFSDFVDSWEKGAKYVAGQIGKEGLGGALRSAADSFETEDHERKRSFEKKYTYKPGDVI</sequence>
<comment type="caution">
    <text evidence="2">The sequence shown here is derived from an EMBL/GenBank/DDBJ whole genome shotgun (WGS) entry which is preliminary data.</text>
</comment>
<dbReference type="Proteomes" id="UP000037020">
    <property type="component" value="Unassembled WGS sequence"/>
</dbReference>
<accession>A0ABR5J6Z7</accession>
<dbReference type="EMBL" id="LGUT01001316">
    <property type="protein sequence ID" value="KOG89189.1"/>
    <property type="molecule type" value="Genomic_DNA"/>
</dbReference>
<evidence type="ECO:0000313" key="2">
    <source>
        <dbReference type="EMBL" id="KOG89189.1"/>
    </source>
</evidence>